<dbReference type="AlphaFoldDB" id="A0A1C2JML7"/>
<feature type="coiled-coil region" evidence="1">
    <location>
        <begin position="2"/>
        <end position="47"/>
    </location>
</feature>
<name>A0A1C2JML7_ACITH</name>
<protein>
    <submittedName>
        <fullName evidence="2">Uncharacterized protein</fullName>
    </submittedName>
</protein>
<dbReference type="RefSeq" id="WP_024894210.1">
    <property type="nucleotide sequence ID" value="NZ_LWRZ01000008.1"/>
</dbReference>
<organism evidence="2 3">
    <name type="scientific">Acidithiobacillus thiooxidans</name>
    <name type="common">Thiobacillus thiooxidans</name>
    <dbReference type="NCBI Taxonomy" id="930"/>
    <lineage>
        <taxon>Bacteria</taxon>
        <taxon>Pseudomonadati</taxon>
        <taxon>Pseudomonadota</taxon>
        <taxon>Acidithiobacillia</taxon>
        <taxon>Acidithiobacillales</taxon>
        <taxon>Acidithiobacillaceae</taxon>
        <taxon>Acidithiobacillus</taxon>
    </lineage>
</organism>
<accession>A0A1C2JML7</accession>
<sequence length="115" mass="13417">MTEVKKRIRRTAEERLADLEKKQTEILERQRAALAKIESAKKKIMQTPAVRKINLELERRFGRAAKVIAPEWDHRHYIAAIEKALKEDAEVLLERGKALLEEHGKARRGRRPKSD</sequence>
<proteinExistence type="predicted"/>
<reference evidence="2 3" key="1">
    <citation type="journal article" date="2016" name="Int. J. Mol. Sci.">
        <title>Comparative genomics of the extreme acidophile Acidithiobacillus thiooxidans reveals intraspecific divergence and niche adaptation.</title>
        <authorList>
            <person name="Zhang X."/>
            <person name="Feng X."/>
            <person name="Tao J."/>
            <person name="Ma L."/>
            <person name="Xiao Y."/>
            <person name="Liang Y."/>
            <person name="Liu X."/>
            <person name="Yin H."/>
        </authorList>
    </citation>
    <scope>NUCLEOTIDE SEQUENCE [LARGE SCALE GENOMIC DNA]</scope>
    <source>
        <strain evidence="2 3">A02</strain>
    </source>
</reference>
<comment type="caution">
    <text evidence="2">The sequence shown here is derived from an EMBL/GenBank/DDBJ whole genome shotgun (WGS) entry which is preliminary data.</text>
</comment>
<evidence type="ECO:0000313" key="2">
    <source>
        <dbReference type="EMBL" id="OCX77218.1"/>
    </source>
</evidence>
<dbReference type="EMBL" id="LWSA01000008">
    <property type="protein sequence ID" value="OCX77218.1"/>
    <property type="molecule type" value="Genomic_DNA"/>
</dbReference>
<evidence type="ECO:0000313" key="3">
    <source>
        <dbReference type="Proteomes" id="UP000094893"/>
    </source>
</evidence>
<keyword evidence="1" id="KW-0175">Coiled coil</keyword>
<dbReference type="STRING" id="930.GCA_002079865_02864"/>
<dbReference type="Proteomes" id="UP000094893">
    <property type="component" value="Unassembled WGS sequence"/>
</dbReference>
<gene>
    <name evidence="2" type="ORF">A6P07_00570</name>
</gene>
<evidence type="ECO:0000256" key="1">
    <source>
        <dbReference type="SAM" id="Coils"/>
    </source>
</evidence>